<protein>
    <submittedName>
        <fullName evidence="1">Uncharacterized protein</fullName>
    </submittedName>
</protein>
<dbReference type="AlphaFoldDB" id="A0A0E9TXI6"/>
<accession>A0A0E9TXI6</accession>
<proteinExistence type="predicted"/>
<dbReference type="EMBL" id="GBXM01050927">
    <property type="protein sequence ID" value="JAH57650.1"/>
    <property type="molecule type" value="Transcribed_RNA"/>
</dbReference>
<evidence type="ECO:0000313" key="1">
    <source>
        <dbReference type="EMBL" id="JAH57650.1"/>
    </source>
</evidence>
<reference evidence="1" key="2">
    <citation type="journal article" date="2015" name="Fish Shellfish Immunol.">
        <title>Early steps in the European eel (Anguilla anguilla)-Vibrio vulnificus interaction in the gills: Role of the RtxA13 toxin.</title>
        <authorList>
            <person name="Callol A."/>
            <person name="Pajuelo D."/>
            <person name="Ebbesson L."/>
            <person name="Teles M."/>
            <person name="MacKenzie S."/>
            <person name="Amaro C."/>
        </authorList>
    </citation>
    <scope>NUCLEOTIDE SEQUENCE</scope>
</reference>
<organism evidence="1">
    <name type="scientific">Anguilla anguilla</name>
    <name type="common">European freshwater eel</name>
    <name type="synonym">Muraena anguilla</name>
    <dbReference type="NCBI Taxonomy" id="7936"/>
    <lineage>
        <taxon>Eukaryota</taxon>
        <taxon>Metazoa</taxon>
        <taxon>Chordata</taxon>
        <taxon>Craniata</taxon>
        <taxon>Vertebrata</taxon>
        <taxon>Euteleostomi</taxon>
        <taxon>Actinopterygii</taxon>
        <taxon>Neopterygii</taxon>
        <taxon>Teleostei</taxon>
        <taxon>Anguilliformes</taxon>
        <taxon>Anguillidae</taxon>
        <taxon>Anguilla</taxon>
    </lineage>
</organism>
<sequence>MTCVSSSEQEGRFPTQTIFLWVTLWTGDTTA</sequence>
<reference evidence="1" key="1">
    <citation type="submission" date="2014-11" db="EMBL/GenBank/DDBJ databases">
        <authorList>
            <person name="Amaro Gonzalez C."/>
        </authorList>
    </citation>
    <scope>NUCLEOTIDE SEQUENCE</scope>
</reference>
<name>A0A0E9TXI6_ANGAN</name>